<dbReference type="HOGENOM" id="CLU_1423582_0_0_1"/>
<evidence type="ECO:0000313" key="3">
    <source>
        <dbReference type="Proteomes" id="UP000008021"/>
    </source>
</evidence>
<sequence>MLSAGSSHAVARTCLADAARAAGRRSASTTVLASAAAGLRRLRPATSARASPLHGGSHLRAPPSAAVAASCHRSPPAAAASCRLSPLAVAASCHHLRLPAAANALPASTGSRTQSTVAGHIHARGSRIRLQRARIRHSHLSIDRRLRRPPPRRRCSTSNAEEGLPKDVLPTAAFPAGCAVSGGWLRRRQGG</sequence>
<name>A0A0E0EAJ4_9ORYZ</name>
<dbReference type="EnsemblPlants" id="OMERI07G09700.1">
    <property type="protein sequence ID" value="OMERI07G09700.1"/>
    <property type="gene ID" value="OMERI07G09700"/>
</dbReference>
<reference evidence="2" key="2">
    <citation type="submission" date="2018-05" db="EMBL/GenBank/DDBJ databases">
        <title>OmerRS3 (Oryza meridionalis Reference Sequence Version 3).</title>
        <authorList>
            <person name="Zhang J."/>
            <person name="Kudrna D."/>
            <person name="Lee S."/>
            <person name="Talag J."/>
            <person name="Welchert J."/>
            <person name="Wing R.A."/>
        </authorList>
    </citation>
    <scope>NUCLEOTIDE SEQUENCE [LARGE SCALE GENOMIC DNA]</scope>
    <source>
        <strain evidence="2">cv. OR44</strain>
    </source>
</reference>
<accession>A0A0E0EAJ4</accession>
<dbReference type="Gramene" id="OMERI07G09700.1">
    <property type="protein sequence ID" value="OMERI07G09700.1"/>
    <property type="gene ID" value="OMERI07G09700"/>
</dbReference>
<reference evidence="2" key="1">
    <citation type="submission" date="2015-04" db="UniProtKB">
        <authorList>
            <consortium name="EnsemblPlants"/>
        </authorList>
    </citation>
    <scope>IDENTIFICATION</scope>
</reference>
<feature type="compositionally biased region" description="Basic residues" evidence="1">
    <location>
        <begin position="135"/>
        <end position="155"/>
    </location>
</feature>
<proteinExistence type="predicted"/>
<evidence type="ECO:0000313" key="2">
    <source>
        <dbReference type="EnsemblPlants" id="OMERI07G09700.1"/>
    </source>
</evidence>
<keyword evidence="3" id="KW-1185">Reference proteome</keyword>
<protein>
    <submittedName>
        <fullName evidence="2">Uncharacterized protein</fullName>
    </submittedName>
</protein>
<dbReference type="AlphaFoldDB" id="A0A0E0EAJ4"/>
<organism evidence="2">
    <name type="scientific">Oryza meridionalis</name>
    <dbReference type="NCBI Taxonomy" id="40149"/>
    <lineage>
        <taxon>Eukaryota</taxon>
        <taxon>Viridiplantae</taxon>
        <taxon>Streptophyta</taxon>
        <taxon>Embryophyta</taxon>
        <taxon>Tracheophyta</taxon>
        <taxon>Spermatophyta</taxon>
        <taxon>Magnoliopsida</taxon>
        <taxon>Liliopsida</taxon>
        <taxon>Poales</taxon>
        <taxon>Poaceae</taxon>
        <taxon>BOP clade</taxon>
        <taxon>Oryzoideae</taxon>
        <taxon>Oryzeae</taxon>
        <taxon>Oryzinae</taxon>
        <taxon>Oryza</taxon>
    </lineage>
</organism>
<dbReference type="Proteomes" id="UP000008021">
    <property type="component" value="Chromosome 7"/>
</dbReference>
<evidence type="ECO:0000256" key="1">
    <source>
        <dbReference type="SAM" id="MobiDB-lite"/>
    </source>
</evidence>
<feature type="region of interest" description="Disordered" evidence="1">
    <location>
        <begin position="135"/>
        <end position="164"/>
    </location>
</feature>